<sequence length="608" mass="68282">MPPYRTHDAIGAHQMALHATPDGRCDCDRKVVASVETQQSTSQSTQPHNKSQRDAIDLTLVPHAVPRPLPPLPALPTNAPSLWDQHPYTFLELAKLGSGNYRPPPHPNRCAECRMDRFLAAWYPRFTGQPFPLVRDNKYLGPSEGEFEVPFFYEGNSRPGIFVNDILTFNANMKDPNHKLIRHTQGPIKLILKLELCEPVEDCMPNKNVRRKVSKPSARNKKSLAAEVADTGASLDATVGDGRSMEGVSRGDEYEYRAVTPPAVHATEEYLAKKWGIPRDELRATDGVRVTRRQRVTQRLESAAEDQEESRDIADEAPEAAAEPRQDGDDVGNSVSANVIVAGGELEHWHLPAVDQNALRIHTAPRVRPYEIEEYFLEYPRSERNMGSDSSEEDEQSFTLRPAFDWNAGWTRVGKQRGRNFSAHETKAPHGLIVQRKFFPDEFSQDEGSSDEEEDLESEPDSPKYTNFTIPKLPNWNPINFNMFESIRCELSDNEEVMELLTDDSDIEDDVEVQHALFDYWKHSKAQGLDAGWRASGSKVKVGVMVVELDENGDEIPETRTFTQPKASAVPQSKGKGVDSSEKGPRYDEFHRAGRSRSGTNATPVRDS</sequence>
<comment type="caution">
    <text evidence="2">The sequence shown here is derived from an EMBL/GenBank/DDBJ whole genome shotgun (WGS) entry which is preliminary data.</text>
</comment>
<feature type="compositionally biased region" description="Polar residues" evidence="1">
    <location>
        <begin position="597"/>
        <end position="608"/>
    </location>
</feature>
<evidence type="ECO:0000256" key="1">
    <source>
        <dbReference type="SAM" id="MobiDB-lite"/>
    </source>
</evidence>
<accession>A0A8H6YGR3</accession>
<reference evidence="2" key="1">
    <citation type="submission" date="2020-05" db="EMBL/GenBank/DDBJ databases">
        <title>Mycena genomes resolve the evolution of fungal bioluminescence.</title>
        <authorList>
            <person name="Tsai I.J."/>
        </authorList>
    </citation>
    <scope>NUCLEOTIDE SEQUENCE</scope>
    <source>
        <strain evidence="2">160909Yilan</strain>
    </source>
</reference>
<feature type="region of interest" description="Disordered" evidence="1">
    <location>
        <begin position="443"/>
        <end position="469"/>
    </location>
</feature>
<proteinExistence type="predicted"/>
<feature type="region of interest" description="Disordered" evidence="1">
    <location>
        <begin position="552"/>
        <end position="608"/>
    </location>
</feature>
<dbReference type="EMBL" id="JACAZH010000009">
    <property type="protein sequence ID" value="KAF7358817.1"/>
    <property type="molecule type" value="Genomic_DNA"/>
</dbReference>
<dbReference type="AlphaFoldDB" id="A0A8H6YGR3"/>
<name>A0A8H6YGR3_9AGAR</name>
<dbReference type="OrthoDB" id="3055886at2759"/>
<organism evidence="2 3">
    <name type="scientific">Mycena sanguinolenta</name>
    <dbReference type="NCBI Taxonomy" id="230812"/>
    <lineage>
        <taxon>Eukaryota</taxon>
        <taxon>Fungi</taxon>
        <taxon>Dikarya</taxon>
        <taxon>Basidiomycota</taxon>
        <taxon>Agaricomycotina</taxon>
        <taxon>Agaricomycetes</taxon>
        <taxon>Agaricomycetidae</taxon>
        <taxon>Agaricales</taxon>
        <taxon>Marasmiineae</taxon>
        <taxon>Mycenaceae</taxon>
        <taxon>Mycena</taxon>
    </lineage>
</organism>
<feature type="region of interest" description="Disordered" evidence="1">
    <location>
        <begin position="297"/>
        <end position="334"/>
    </location>
</feature>
<gene>
    <name evidence="2" type="ORF">MSAN_01221200</name>
</gene>
<dbReference type="Proteomes" id="UP000623467">
    <property type="component" value="Unassembled WGS sequence"/>
</dbReference>
<protein>
    <submittedName>
        <fullName evidence="2">DNA/RNA polymerase</fullName>
    </submittedName>
</protein>
<evidence type="ECO:0000313" key="3">
    <source>
        <dbReference type="Proteomes" id="UP000623467"/>
    </source>
</evidence>
<evidence type="ECO:0000313" key="2">
    <source>
        <dbReference type="EMBL" id="KAF7358817.1"/>
    </source>
</evidence>
<feature type="compositionally biased region" description="Basic and acidic residues" evidence="1">
    <location>
        <begin position="576"/>
        <end position="592"/>
    </location>
</feature>
<feature type="compositionally biased region" description="Acidic residues" evidence="1">
    <location>
        <begin position="443"/>
        <end position="460"/>
    </location>
</feature>
<keyword evidence="3" id="KW-1185">Reference proteome</keyword>